<accession>A0A9W8N415</accession>
<organism evidence="19 20">
    <name type="scientific">Xylaria arbuscula</name>
    <dbReference type="NCBI Taxonomy" id="114810"/>
    <lineage>
        <taxon>Eukaryota</taxon>
        <taxon>Fungi</taxon>
        <taxon>Dikarya</taxon>
        <taxon>Ascomycota</taxon>
        <taxon>Pezizomycotina</taxon>
        <taxon>Sordariomycetes</taxon>
        <taxon>Xylariomycetidae</taxon>
        <taxon>Xylariales</taxon>
        <taxon>Xylariaceae</taxon>
        <taxon>Xylaria</taxon>
    </lineage>
</organism>
<keyword evidence="8" id="KW-0732">Signal</keyword>
<evidence type="ECO:0000256" key="8">
    <source>
        <dbReference type="ARBA" id="ARBA00022729"/>
    </source>
</evidence>
<dbReference type="InterPro" id="IPR036990">
    <property type="entry name" value="M14A-like_propep"/>
</dbReference>
<dbReference type="GO" id="GO:0006508">
    <property type="term" value="P:proteolysis"/>
    <property type="evidence" value="ECO:0007669"/>
    <property type="project" value="InterPro"/>
</dbReference>
<dbReference type="CDD" id="cd03860">
    <property type="entry name" value="M14_CP_A-B_like"/>
    <property type="match status" value="1"/>
</dbReference>
<keyword evidence="20" id="KW-1185">Reference proteome</keyword>
<feature type="region of interest" description="Disordered" evidence="17">
    <location>
        <begin position="75"/>
        <end position="100"/>
    </location>
</feature>
<keyword evidence="5" id="KW-0964">Secreted</keyword>
<dbReference type="SUPFAM" id="SSF53187">
    <property type="entry name" value="Zn-dependent exopeptidases"/>
    <property type="match status" value="1"/>
</dbReference>
<proteinExistence type="inferred from homology"/>
<keyword evidence="7" id="KW-0479">Metal-binding</keyword>
<keyword evidence="9" id="KW-0862">Zinc</keyword>
<protein>
    <recommendedName>
        <fullName evidence="14">Inactive metallocarboxypeptidase ECM14</fullName>
    </recommendedName>
    <alternativeName>
        <fullName evidence="15">Inactive metallocarboxypeptidase ecm14</fullName>
    </alternativeName>
</protein>
<evidence type="ECO:0000256" key="2">
    <source>
        <dbReference type="ARBA" id="ARBA00004116"/>
    </source>
</evidence>
<evidence type="ECO:0000256" key="17">
    <source>
        <dbReference type="SAM" id="MobiDB-lite"/>
    </source>
</evidence>
<dbReference type="PANTHER" id="PTHR11705:SF147">
    <property type="entry name" value="INACTIVE METALLOCARBOXYPEPTIDASE ECM14"/>
    <property type="match status" value="1"/>
</dbReference>
<keyword evidence="6" id="KW-0926">Vacuole</keyword>
<evidence type="ECO:0000256" key="5">
    <source>
        <dbReference type="ARBA" id="ARBA00022525"/>
    </source>
</evidence>
<comment type="subcellular location">
    <subcellularLocation>
        <location evidence="3">Secreted</location>
    </subcellularLocation>
    <subcellularLocation>
        <location evidence="2">Vacuole</location>
    </subcellularLocation>
</comment>
<dbReference type="GO" id="GO:0008270">
    <property type="term" value="F:zinc ion binding"/>
    <property type="evidence" value="ECO:0007669"/>
    <property type="project" value="InterPro"/>
</dbReference>
<feature type="domain" description="Peptidase M14" evidence="18">
    <location>
        <begin position="254"/>
        <end position="570"/>
    </location>
</feature>
<evidence type="ECO:0000256" key="16">
    <source>
        <dbReference type="PROSITE-ProRule" id="PRU01379"/>
    </source>
</evidence>
<dbReference type="Gene3D" id="3.40.630.10">
    <property type="entry name" value="Zn peptidases"/>
    <property type="match status" value="1"/>
</dbReference>
<evidence type="ECO:0000256" key="15">
    <source>
        <dbReference type="ARBA" id="ARBA00026213"/>
    </source>
</evidence>
<dbReference type="GO" id="GO:0005576">
    <property type="term" value="C:extracellular region"/>
    <property type="evidence" value="ECO:0007669"/>
    <property type="project" value="UniProtKB-SubCell"/>
</dbReference>
<evidence type="ECO:0000256" key="3">
    <source>
        <dbReference type="ARBA" id="ARBA00004613"/>
    </source>
</evidence>
<keyword evidence="10" id="KW-1015">Disulfide bond</keyword>
<feature type="compositionally biased region" description="Low complexity" evidence="17">
    <location>
        <begin position="75"/>
        <end position="87"/>
    </location>
</feature>
<evidence type="ECO:0000313" key="20">
    <source>
        <dbReference type="Proteomes" id="UP001148614"/>
    </source>
</evidence>
<dbReference type="GO" id="GO:0004181">
    <property type="term" value="F:metallocarboxypeptidase activity"/>
    <property type="evidence" value="ECO:0007669"/>
    <property type="project" value="InterPro"/>
</dbReference>
<sequence length="604" mass="68269">MDRECYGRLTEAFDAEILVSRVSRQPPLGGHIKDVKVYIPEANQTALITMRSTLLLSFLCLQCLDYTSASRIPSLSPVRGSSSSRLPITLDPQSLPPTSSASRSFLRRLFDRLSSTSSSHTATSRWVDDRPRLIQGLKEYEDEVVIRFNISNSQHVAALRTVVDRMLLDVWDFTESHVDIRIPTRRIRFVTRALPSSLLHNHSVLIPDLARVAAATYPSSSAQDRTPRQLFLQGTTPPSQVSLKYDVVDVYFQDYQPYSVMVAWMRLVDSMFRGRGIVQMISIGKSFEGRDIPALRVRIRPDQVPAGSSREIILVTGGFHAREWIATSSVNYAAWSFIQSMDEDPIVQKILERFDFVFVPVLNPDGYDYTWEVDRLWRKSRQQTKMPYCPGFDLDHSFSYQWDSAGRQNEPCSGSYGGEEPLQAVEASQLADWAKNETENGFKFVGYLDLHSYSQQVLVPYSYSCQVRPPNFETLEEVAMNLAKHLRLSNGEFYTVASACGGTVPESIGPFVEARGGSAIDYFYHELNAHYSYQIKLRDTGSYGFLLPSDNIIPAGEEIFRAMKYLGDFLLGNNGHESAQQRSEDDQVAQMPVVEDDETLTTEL</sequence>
<name>A0A9W8N415_9PEZI</name>
<reference evidence="19" key="1">
    <citation type="submission" date="2022-07" db="EMBL/GenBank/DDBJ databases">
        <title>Genome Sequence of Xylaria arbuscula.</title>
        <authorList>
            <person name="Buettner E."/>
        </authorList>
    </citation>
    <scope>NUCLEOTIDE SEQUENCE</scope>
    <source>
        <strain evidence="19">VT107</strain>
    </source>
</reference>
<keyword evidence="12" id="KW-0961">Cell wall biogenesis/degradation</keyword>
<evidence type="ECO:0000256" key="9">
    <source>
        <dbReference type="ARBA" id="ARBA00022833"/>
    </source>
</evidence>
<comment type="similarity">
    <text evidence="4 16">Belongs to the peptidase M14 family.</text>
</comment>
<feature type="compositionally biased region" description="Acidic residues" evidence="17">
    <location>
        <begin position="594"/>
        <end position="604"/>
    </location>
</feature>
<comment type="cofactor">
    <cofactor evidence="1">
        <name>Zn(2+)</name>
        <dbReference type="ChEBI" id="CHEBI:29105"/>
    </cofactor>
</comment>
<evidence type="ECO:0000256" key="1">
    <source>
        <dbReference type="ARBA" id="ARBA00001947"/>
    </source>
</evidence>
<dbReference type="PANTHER" id="PTHR11705">
    <property type="entry name" value="PROTEASE FAMILY M14 CARBOXYPEPTIDASE A,B"/>
    <property type="match status" value="1"/>
</dbReference>
<comment type="function">
    <text evidence="13">Inactive carboxypeptidase that may play a role in cell wall organization and biogenesis.</text>
</comment>
<dbReference type="GO" id="GO:0005773">
    <property type="term" value="C:vacuole"/>
    <property type="evidence" value="ECO:0007669"/>
    <property type="project" value="UniProtKB-SubCell"/>
</dbReference>
<feature type="region of interest" description="Disordered" evidence="17">
    <location>
        <begin position="576"/>
        <end position="604"/>
    </location>
</feature>
<dbReference type="Pfam" id="PF00246">
    <property type="entry name" value="Peptidase_M14"/>
    <property type="match status" value="1"/>
</dbReference>
<evidence type="ECO:0000256" key="6">
    <source>
        <dbReference type="ARBA" id="ARBA00022554"/>
    </source>
</evidence>
<dbReference type="FunFam" id="3.40.630.10:FF:000060">
    <property type="entry name" value="Putative metallocarboxypeptidase ecm14"/>
    <property type="match status" value="1"/>
</dbReference>
<comment type="caution">
    <text evidence="16">Lacks conserved residue(s) required for the propagation of feature annotation.</text>
</comment>
<comment type="caution">
    <text evidence="19">The sequence shown here is derived from an EMBL/GenBank/DDBJ whole genome shotgun (WGS) entry which is preliminary data.</text>
</comment>
<evidence type="ECO:0000256" key="7">
    <source>
        <dbReference type="ARBA" id="ARBA00022723"/>
    </source>
</evidence>
<dbReference type="InterPro" id="IPR000834">
    <property type="entry name" value="Peptidase_M14"/>
</dbReference>
<evidence type="ECO:0000256" key="12">
    <source>
        <dbReference type="ARBA" id="ARBA00023316"/>
    </source>
</evidence>
<dbReference type="SUPFAM" id="SSF54897">
    <property type="entry name" value="Protease propeptides/inhibitors"/>
    <property type="match status" value="1"/>
</dbReference>
<evidence type="ECO:0000256" key="13">
    <source>
        <dbReference type="ARBA" id="ARBA00025210"/>
    </source>
</evidence>
<dbReference type="SMART" id="SM00631">
    <property type="entry name" value="Zn_pept"/>
    <property type="match status" value="1"/>
</dbReference>
<dbReference type="VEuPathDB" id="FungiDB:F4678DRAFT_438500"/>
<dbReference type="Proteomes" id="UP001148614">
    <property type="component" value="Unassembled WGS sequence"/>
</dbReference>
<dbReference type="Gene3D" id="3.30.70.340">
    <property type="entry name" value="Metallocarboxypeptidase-like"/>
    <property type="match status" value="1"/>
</dbReference>
<keyword evidence="11" id="KW-0325">Glycoprotein</keyword>
<dbReference type="PRINTS" id="PR00765">
    <property type="entry name" value="CRBOXYPTASEA"/>
</dbReference>
<evidence type="ECO:0000256" key="11">
    <source>
        <dbReference type="ARBA" id="ARBA00023180"/>
    </source>
</evidence>
<dbReference type="GO" id="GO:0071555">
    <property type="term" value="P:cell wall organization"/>
    <property type="evidence" value="ECO:0007669"/>
    <property type="project" value="UniProtKB-KW"/>
</dbReference>
<dbReference type="EMBL" id="JANPWZ010003197">
    <property type="protein sequence ID" value="KAJ3553831.1"/>
    <property type="molecule type" value="Genomic_DNA"/>
</dbReference>
<evidence type="ECO:0000313" key="19">
    <source>
        <dbReference type="EMBL" id="KAJ3553831.1"/>
    </source>
</evidence>
<evidence type="ECO:0000256" key="4">
    <source>
        <dbReference type="ARBA" id="ARBA00005988"/>
    </source>
</evidence>
<evidence type="ECO:0000256" key="14">
    <source>
        <dbReference type="ARBA" id="ARBA00026187"/>
    </source>
</evidence>
<evidence type="ECO:0000256" key="10">
    <source>
        <dbReference type="ARBA" id="ARBA00023157"/>
    </source>
</evidence>
<gene>
    <name evidence="19" type="ORF">NPX13_g10784</name>
</gene>
<dbReference type="PROSITE" id="PS52035">
    <property type="entry name" value="PEPTIDASE_M14"/>
    <property type="match status" value="1"/>
</dbReference>
<evidence type="ECO:0000259" key="18">
    <source>
        <dbReference type="PROSITE" id="PS52035"/>
    </source>
</evidence>
<dbReference type="AlphaFoldDB" id="A0A9W8N415"/>